<evidence type="ECO:0000256" key="6">
    <source>
        <dbReference type="ARBA" id="ARBA00022737"/>
    </source>
</evidence>
<dbReference type="Gene3D" id="1.50.10.20">
    <property type="match status" value="1"/>
</dbReference>
<dbReference type="PANTHER" id="PTHR11774:SF6">
    <property type="entry name" value="PROTEIN FARNESYLTRANSFERASE SUBUNIT BETA"/>
    <property type="match status" value="1"/>
</dbReference>
<dbReference type="Proteomes" id="UP000481861">
    <property type="component" value="Unassembled WGS sequence"/>
</dbReference>
<feature type="domain" description="Prenyltransferase alpha-alpha toroid" evidence="9">
    <location>
        <begin position="123"/>
        <end position="479"/>
    </location>
</feature>
<dbReference type="InterPro" id="IPR045089">
    <property type="entry name" value="PGGT1B-like"/>
</dbReference>
<dbReference type="EMBL" id="JAADJZ010000006">
    <property type="protein sequence ID" value="KAF2874469.1"/>
    <property type="molecule type" value="Genomic_DNA"/>
</dbReference>
<evidence type="ECO:0000313" key="11">
    <source>
        <dbReference type="Proteomes" id="UP000481861"/>
    </source>
</evidence>
<feature type="region of interest" description="Disordered" evidence="8">
    <location>
        <begin position="1"/>
        <end position="38"/>
    </location>
</feature>
<keyword evidence="6" id="KW-0677">Repeat</keyword>
<protein>
    <submittedName>
        <fullName evidence="10">Terpenoid cyclases/protein prenyltransferase alpha-alpha toroid</fullName>
    </submittedName>
</protein>
<evidence type="ECO:0000259" key="9">
    <source>
        <dbReference type="Pfam" id="PF00432"/>
    </source>
</evidence>
<dbReference type="InterPro" id="IPR008930">
    <property type="entry name" value="Terpenoid_cyclase/PrenylTrfase"/>
</dbReference>
<sequence>MPVRVSLRARHRNMRMKKMAAPKSSSAEAPSAEALSSRLEELPVGSDRIEELSDTENEYEDIGTITQAEQAHIDYLESVTIPIRDEPETESSKAQREAFEDIRPFLEGNPNDFPLNIFGLPKLQREKHAAFLKSALGDYPSKFAPMDAARPWLLYWSLQGLTALGCDISEYREQVTHTFSMAAYPTGGYGGGYGQYPHLAATYAAVLSLTIVGGTDAYESINRRAMWHFLGQMKQPDGGFTMAPGGEEDIRGAYCGLVVLSLLNLPLSLPPDAPARKHGLTTFLDKLGAWVSSCQTFEGGLSAAPGNEAHGAYAFCGLACLSIMGPPKATLPKHIDLPRLIHWMSYRQCAPEGGYNGRTNKLVDGCYSHWIGGCWALAEAATGRALWNRPALGRYILAAAQFEDGGLVDKPGKRPDGYHSCYNIAGLSHVQHNYVYDEAESGAGSVLLDAPWRWKTQGRYQGDVLWGEDDVVGQVHPIFVTPWGAAEECRKYFEAKEGF</sequence>
<keyword evidence="5" id="KW-0479">Metal-binding</keyword>
<comment type="caution">
    <text evidence="10">The sequence shown here is derived from an EMBL/GenBank/DDBJ whole genome shotgun (WGS) entry which is preliminary data.</text>
</comment>
<keyword evidence="3" id="KW-0637">Prenyltransferase</keyword>
<dbReference type="GO" id="GO:0046872">
    <property type="term" value="F:metal ion binding"/>
    <property type="evidence" value="ECO:0007669"/>
    <property type="project" value="UniProtKB-KW"/>
</dbReference>
<keyword evidence="4 10" id="KW-0808">Transferase</keyword>
<keyword evidence="11" id="KW-1185">Reference proteome</keyword>
<dbReference type="Pfam" id="PF00432">
    <property type="entry name" value="Prenyltrans"/>
    <property type="match status" value="1"/>
</dbReference>
<evidence type="ECO:0000256" key="2">
    <source>
        <dbReference type="ARBA" id="ARBA00010497"/>
    </source>
</evidence>
<dbReference type="InterPro" id="IPR001330">
    <property type="entry name" value="Prenyltrans"/>
</dbReference>
<name>A0A7C8IA55_9PLEO</name>
<dbReference type="PANTHER" id="PTHR11774">
    <property type="entry name" value="GERANYLGERANYL TRANSFERASE TYPE BETA SUBUNIT"/>
    <property type="match status" value="1"/>
</dbReference>
<dbReference type="AlphaFoldDB" id="A0A7C8IA55"/>
<dbReference type="OrthoDB" id="10261146at2759"/>
<evidence type="ECO:0000256" key="7">
    <source>
        <dbReference type="ARBA" id="ARBA00022833"/>
    </source>
</evidence>
<organism evidence="10 11">
    <name type="scientific">Massariosphaeria phaeospora</name>
    <dbReference type="NCBI Taxonomy" id="100035"/>
    <lineage>
        <taxon>Eukaryota</taxon>
        <taxon>Fungi</taxon>
        <taxon>Dikarya</taxon>
        <taxon>Ascomycota</taxon>
        <taxon>Pezizomycotina</taxon>
        <taxon>Dothideomycetes</taxon>
        <taxon>Pleosporomycetidae</taxon>
        <taxon>Pleosporales</taxon>
        <taxon>Pleosporales incertae sedis</taxon>
        <taxon>Massariosphaeria</taxon>
    </lineage>
</organism>
<comment type="cofactor">
    <cofactor evidence="1">
        <name>Zn(2+)</name>
        <dbReference type="ChEBI" id="CHEBI:29105"/>
    </cofactor>
</comment>
<evidence type="ECO:0000256" key="5">
    <source>
        <dbReference type="ARBA" id="ARBA00022723"/>
    </source>
</evidence>
<evidence type="ECO:0000256" key="4">
    <source>
        <dbReference type="ARBA" id="ARBA00022679"/>
    </source>
</evidence>
<evidence type="ECO:0000256" key="3">
    <source>
        <dbReference type="ARBA" id="ARBA00022602"/>
    </source>
</evidence>
<feature type="compositionally biased region" description="Low complexity" evidence="8">
    <location>
        <begin position="21"/>
        <end position="37"/>
    </location>
</feature>
<dbReference type="GO" id="GO:0004660">
    <property type="term" value="F:protein farnesyltransferase activity"/>
    <property type="evidence" value="ECO:0007669"/>
    <property type="project" value="TreeGrafter"/>
</dbReference>
<evidence type="ECO:0000256" key="1">
    <source>
        <dbReference type="ARBA" id="ARBA00001947"/>
    </source>
</evidence>
<dbReference type="GO" id="GO:0005965">
    <property type="term" value="C:protein farnesyltransferase complex"/>
    <property type="evidence" value="ECO:0007669"/>
    <property type="project" value="TreeGrafter"/>
</dbReference>
<proteinExistence type="inferred from homology"/>
<evidence type="ECO:0000256" key="8">
    <source>
        <dbReference type="SAM" id="MobiDB-lite"/>
    </source>
</evidence>
<gene>
    <name evidence="10" type="ORF">BDV95DRAFT_566241</name>
</gene>
<dbReference type="FunFam" id="1.50.10.20:FF:000014">
    <property type="entry name" value="Protein farnesyltransferase subunit beta"/>
    <property type="match status" value="1"/>
</dbReference>
<dbReference type="SUPFAM" id="SSF48239">
    <property type="entry name" value="Terpenoid cyclases/Protein prenyltransferases"/>
    <property type="match status" value="1"/>
</dbReference>
<feature type="compositionally biased region" description="Basic residues" evidence="8">
    <location>
        <begin position="7"/>
        <end position="20"/>
    </location>
</feature>
<comment type="similarity">
    <text evidence="2">Belongs to the protein prenyltransferase subunit beta family.</text>
</comment>
<reference evidence="10 11" key="1">
    <citation type="submission" date="2020-01" db="EMBL/GenBank/DDBJ databases">
        <authorList>
            <consortium name="DOE Joint Genome Institute"/>
            <person name="Haridas S."/>
            <person name="Albert R."/>
            <person name="Binder M."/>
            <person name="Bloem J."/>
            <person name="Labutti K."/>
            <person name="Salamov A."/>
            <person name="Andreopoulos B."/>
            <person name="Baker S.E."/>
            <person name="Barry K."/>
            <person name="Bills G."/>
            <person name="Bluhm B.H."/>
            <person name="Cannon C."/>
            <person name="Castanera R."/>
            <person name="Culley D.E."/>
            <person name="Daum C."/>
            <person name="Ezra D."/>
            <person name="Gonzalez J.B."/>
            <person name="Henrissat B."/>
            <person name="Kuo A."/>
            <person name="Liang C."/>
            <person name="Lipzen A."/>
            <person name="Lutzoni F."/>
            <person name="Magnuson J."/>
            <person name="Mondo S."/>
            <person name="Nolan M."/>
            <person name="Ohm R."/>
            <person name="Pangilinan J."/>
            <person name="Park H.-J.H."/>
            <person name="Ramirez L."/>
            <person name="Alfaro M."/>
            <person name="Sun H."/>
            <person name="Tritt A."/>
            <person name="Yoshinaga Y."/>
            <person name="Zwiers L.-H.L."/>
            <person name="Turgeon B.G."/>
            <person name="Goodwin S.B."/>
            <person name="Spatafora J.W."/>
            <person name="Crous P.W."/>
            <person name="Grigoriev I.V."/>
        </authorList>
    </citation>
    <scope>NUCLEOTIDE SEQUENCE [LARGE SCALE GENOMIC DNA]</scope>
    <source>
        <strain evidence="10 11">CBS 611.86</strain>
    </source>
</reference>
<keyword evidence="7" id="KW-0862">Zinc</keyword>
<accession>A0A7C8IA55</accession>
<evidence type="ECO:0000313" key="10">
    <source>
        <dbReference type="EMBL" id="KAF2874469.1"/>
    </source>
</evidence>